<protein>
    <recommendedName>
        <fullName evidence="6">inositol-phosphate phosphatase</fullName>
        <ecNumber evidence="6">3.1.3.25</ecNumber>
    </recommendedName>
    <alternativeName>
        <fullName evidence="14">Inositol-1(or 4)-monophosphatase 3</fullName>
    </alternativeName>
    <alternativeName>
        <fullName evidence="13">Myo-inositol monophosphatase A3</fullName>
    </alternativeName>
</protein>
<feature type="binding site" evidence="15">
    <location>
        <position position="149"/>
    </location>
    <ligand>
        <name>Mg(2+)</name>
        <dbReference type="ChEBI" id="CHEBI:18420"/>
        <label>1</label>
        <note>catalytic</note>
    </ligand>
</feature>
<keyword evidence="8 15" id="KW-0479">Metal-binding</keyword>
<comment type="pathway">
    <text evidence="4">Polyol metabolism; myo-inositol biosynthesis; myo-inositol from D-glucose 6-phosphate: step 2/2.</text>
</comment>
<keyword evidence="9" id="KW-0378">Hydrolase</keyword>
<organism evidence="17 18">
    <name type="scientific">Cichlidogyrus casuarinus</name>
    <dbReference type="NCBI Taxonomy" id="1844966"/>
    <lineage>
        <taxon>Eukaryota</taxon>
        <taxon>Metazoa</taxon>
        <taxon>Spiralia</taxon>
        <taxon>Lophotrochozoa</taxon>
        <taxon>Platyhelminthes</taxon>
        <taxon>Monogenea</taxon>
        <taxon>Monopisthocotylea</taxon>
        <taxon>Dactylogyridea</taxon>
        <taxon>Ancyrocephalidae</taxon>
        <taxon>Cichlidogyrus</taxon>
    </lineage>
</organism>
<dbReference type="GO" id="GO:0052834">
    <property type="term" value="F:inositol monophosphate phosphatase activity"/>
    <property type="evidence" value="ECO:0007669"/>
    <property type="project" value="UniProtKB-EC"/>
</dbReference>
<dbReference type="PROSITE" id="PS00630">
    <property type="entry name" value="IMP_2"/>
    <property type="match status" value="1"/>
</dbReference>
<feature type="binding site" evidence="15">
    <location>
        <position position="152"/>
    </location>
    <ligand>
        <name>Mg(2+)</name>
        <dbReference type="ChEBI" id="CHEBI:18420"/>
        <label>1</label>
        <note>catalytic</note>
    </ligand>
</feature>
<dbReference type="Proteomes" id="UP001626550">
    <property type="component" value="Unassembled WGS sequence"/>
</dbReference>
<dbReference type="EMBL" id="JBJKFK010001431">
    <property type="protein sequence ID" value="KAL3313118.1"/>
    <property type="molecule type" value="Genomic_DNA"/>
</dbReference>
<proteinExistence type="inferred from homology"/>
<keyword evidence="18" id="KW-1185">Reference proteome</keyword>
<dbReference type="Gene3D" id="3.40.190.80">
    <property type="match status" value="1"/>
</dbReference>
<comment type="subcellular location">
    <subcellularLocation>
        <location evidence="3">Membrane</location>
        <topology evidence="3">Single-pass membrane protein</topology>
    </subcellularLocation>
</comment>
<reference evidence="17 18" key="1">
    <citation type="submission" date="2024-11" db="EMBL/GenBank/DDBJ databases">
        <title>Adaptive evolution of stress response genes in parasites aligns with host niche diversity.</title>
        <authorList>
            <person name="Hahn C."/>
            <person name="Resl P."/>
        </authorList>
    </citation>
    <scope>NUCLEOTIDE SEQUENCE [LARGE SCALE GENOMIC DNA]</scope>
    <source>
        <strain evidence="17">EGGRZ-B1_66</strain>
        <tissue evidence="17">Body</tissue>
    </source>
</reference>
<comment type="caution">
    <text evidence="17">The sequence shown here is derived from an EMBL/GenBank/DDBJ whole genome shotgun (WGS) entry which is preliminary data.</text>
</comment>
<feature type="binding site" evidence="15">
    <location>
        <position position="107"/>
    </location>
    <ligand>
        <name>Mg(2+)</name>
        <dbReference type="ChEBI" id="CHEBI:18420"/>
        <label>1</label>
        <note>catalytic</note>
    </ligand>
</feature>
<evidence type="ECO:0000256" key="11">
    <source>
        <dbReference type="ARBA" id="ARBA00022989"/>
    </source>
</evidence>
<dbReference type="InterPro" id="IPR000760">
    <property type="entry name" value="Inositol_monophosphatase-like"/>
</dbReference>
<evidence type="ECO:0000256" key="8">
    <source>
        <dbReference type="ARBA" id="ARBA00022723"/>
    </source>
</evidence>
<dbReference type="GO" id="GO:0016020">
    <property type="term" value="C:membrane"/>
    <property type="evidence" value="ECO:0007669"/>
    <property type="project" value="UniProtKB-SubCell"/>
</dbReference>
<evidence type="ECO:0000256" key="13">
    <source>
        <dbReference type="ARBA" id="ARBA00042119"/>
    </source>
</evidence>
<dbReference type="EC" id="3.1.3.25" evidence="6"/>
<evidence type="ECO:0000256" key="3">
    <source>
        <dbReference type="ARBA" id="ARBA00004167"/>
    </source>
</evidence>
<dbReference type="FunFam" id="3.30.540.10:FF:000012">
    <property type="entry name" value="Blast:Putative inositol monophosphatase 3"/>
    <property type="match status" value="1"/>
</dbReference>
<dbReference type="AlphaFoldDB" id="A0ABD2Q0E1"/>
<evidence type="ECO:0000256" key="12">
    <source>
        <dbReference type="ARBA" id="ARBA00023136"/>
    </source>
</evidence>
<name>A0ABD2Q0E1_9PLAT</name>
<evidence type="ECO:0000256" key="7">
    <source>
        <dbReference type="ARBA" id="ARBA00022692"/>
    </source>
</evidence>
<dbReference type="GO" id="GO:0005737">
    <property type="term" value="C:cytoplasm"/>
    <property type="evidence" value="ECO:0007669"/>
    <property type="project" value="UniProtKB-ARBA"/>
</dbReference>
<evidence type="ECO:0000256" key="14">
    <source>
        <dbReference type="ARBA" id="ARBA00042949"/>
    </source>
</evidence>
<dbReference type="Pfam" id="PF00459">
    <property type="entry name" value="Inositol_P"/>
    <property type="match status" value="1"/>
</dbReference>
<dbReference type="GO" id="GO:0046872">
    <property type="term" value="F:metal ion binding"/>
    <property type="evidence" value="ECO:0007669"/>
    <property type="project" value="UniProtKB-KW"/>
</dbReference>
<feature type="binding site" evidence="15">
    <location>
        <position position="151"/>
    </location>
    <ligand>
        <name>Mg(2+)</name>
        <dbReference type="ChEBI" id="CHEBI:18420"/>
        <label>1</label>
        <note>catalytic</note>
    </ligand>
</feature>
<keyword evidence="11 16" id="KW-1133">Transmembrane helix</keyword>
<comment type="similarity">
    <text evidence="5">Belongs to the inositol monophosphatase superfamily.</text>
</comment>
<feature type="transmembrane region" description="Helical" evidence="16">
    <location>
        <begin position="6"/>
        <end position="26"/>
    </location>
</feature>
<dbReference type="InterPro" id="IPR050725">
    <property type="entry name" value="CysQ/Inositol_MonoPase"/>
</dbReference>
<comment type="catalytic activity">
    <reaction evidence="1">
        <text>a myo-inositol phosphate + H2O = myo-inositol + phosphate</text>
        <dbReference type="Rhea" id="RHEA:24056"/>
        <dbReference type="ChEBI" id="CHEBI:15377"/>
        <dbReference type="ChEBI" id="CHEBI:17268"/>
        <dbReference type="ChEBI" id="CHEBI:43474"/>
        <dbReference type="ChEBI" id="CHEBI:84139"/>
        <dbReference type="EC" id="3.1.3.25"/>
    </reaction>
</comment>
<dbReference type="PANTHER" id="PTHR43028">
    <property type="entry name" value="3'(2'),5'-BISPHOSPHATE NUCLEOTIDASE 1"/>
    <property type="match status" value="1"/>
</dbReference>
<gene>
    <name evidence="17" type="ORF">Ciccas_008281</name>
</gene>
<keyword evidence="7 16" id="KW-0812">Transmembrane</keyword>
<feature type="binding site" evidence="15">
    <location>
        <position position="279"/>
    </location>
    <ligand>
        <name>Mg(2+)</name>
        <dbReference type="ChEBI" id="CHEBI:18420"/>
        <label>1</label>
        <note>catalytic</note>
    </ligand>
</feature>
<evidence type="ECO:0000313" key="17">
    <source>
        <dbReference type="EMBL" id="KAL3313118.1"/>
    </source>
</evidence>
<evidence type="ECO:0000256" key="2">
    <source>
        <dbReference type="ARBA" id="ARBA00001946"/>
    </source>
</evidence>
<dbReference type="PANTHER" id="PTHR43028:SF4">
    <property type="entry name" value="INOSITOL MONOPHOSPHATASE 3"/>
    <property type="match status" value="1"/>
</dbReference>
<sequence>MAQLRINAYGIFILSISLLTFILFWITSRRSVLDIDAPVISVRRLLSTCILLSEEAGDKIREIYQRKMLQTSQKLSNEPITQADIESNKIIMSRLFKGVPGIILRSEEELDIDDWKSIPTLRGEHPEVKEIIHNRDLFARLTELTVWVDPLDATQEFTEGITDPVAVLICIALGDNPIAGVVHQPFTNQTYWSWKFFGDSKTVSKLRPKEAKVLKSGDKIRVVVSRSHISASSKNSLKALLRPFDAEITSYGGSAFKVLEMLSGKADLYIHPTASRKWDLCAPNAILNSLGGIMVHMKPSTKPISYSSNSENLIQASSGFWATPHMSIYNELKDRMEHIFASLP</sequence>
<accession>A0ABD2Q0E1</accession>
<keyword evidence="10 15" id="KW-0460">Magnesium</keyword>
<dbReference type="Gene3D" id="3.30.540.10">
    <property type="entry name" value="Fructose-1,6-Bisphosphatase, subunit A, domain 1"/>
    <property type="match status" value="1"/>
</dbReference>
<evidence type="ECO:0000256" key="1">
    <source>
        <dbReference type="ARBA" id="ARBA00001033"/>
    </source>
</evidence>
<comment type="cofactor">
    <cofactor evidence="2 15">
        <name>Mg(2+)</name>
        <dbReference type="ChEBI" id="CHEBI:18420"/>
    </cofactor>
</comment>
<evidence type="ECO:0000256" key="15">
    <source>
        <dbReference type="PIRSR" id="PIRSR600760-2"/>
    </source>
</evidence>
<evidence type="ECO:0000256" key="9">
    <source>
        <dbReference type="ARBA" id="ARBA00022801"/>
    </source>
</evidence>
<evidence type="ECO:0000256" key="6">
    <source>
        <dbReference type="ARBA" id="ARBA00013106"/>
    </source>
</evidence>
<dbReference type="InterPro" id="IPR020550">
    <property type="entry name" value="Inositol_monophosphatase_CS"/>
</dbReference>
<evidence type="ECO:0000256" key="4">
    <source>
        <dbReference type="ARBA" id="ARBA00005152"/>
    </source>
</evidence>
<keyword evidence="12 16" id="KW-0472">Membrane</keyword>
<evidence type="ECO:0000256" key="10">
    <source>
        <dbReference type="ARBA" id="ARBA00022842"/>
    </source>
</evidence>
<evidence type="ECO:0000313" key="18">
    <source>
        <dbReference type="Proteomes" id="UP001626550"/>
    </source>
</evidence>
<evidence type="ECO:0000256" key="5">
    <source>
        <dbReference type="ARBA" id="ARBA00009759"/>
    </source>
</evidence>
<dbReference type="SUPFAM" id="SSF56655">
    <property type="entry name" value="Carbohydrate phosphatase"/>
    <property type="match status" value="1"/>
</dbReference>
<evidence type="ECO:0000256" key="16">
    <source>
        <dbReference type="SAM" id="Phobius"/>
    </source>
</evidence>